<evidence type="ECO:0000313" key="1">
    <source>
        <dbReference type="EMBL" id="WMV08470.1"/>
    </source>
</evidence>
<accession>A0AAF0TCS1</accession>
<reference evidence="1" key="1">
    <citation type="submission" date="2023-08" db="EMBL/GenBank/DDBJ databases">
        <title>A de novo genome assembly of Solanum verrucosum Schlechtendal, a Mexican diploid species geographically isolated from the other diploid A-genome species in potato relatives.</title>
        <authorList>
            <person name="Hosaka K."/>
        </authorList>
    </citation>
    <scope>NUCLEOTIDE SEQUENCE</scope>
    <source>
        <tissue evidence="1">Young leaves</tissue>
    </source>
</reference>
<keyword evidence="2" id="KW-1185">Reference proteome</keyword>
<name>A0AAF0TCS1_SOLVR</name>
<dbReference type="Proteomes" id="UP001234989">
    <property type="component" value="Chromosome 1"/>
</dbReference>
<gene>
    <name evidence="1" type="ORF">MTR67_001855</name>
</gene>
<evidence type="ECO:0000313" key="2">
    <source>
        <dbReference type="Proteomes" id="UP001234989"/>
    </source>
</evidence>
<sequence>MLIGLYQSPFFLAKTLINCLAFYEEGGSLMEN</sequence>
<dbReference type="EMBL" id="CP133612">
    <property type="protein sequence ID" value="WMV08470.1"/>
    <property type="molecule type" value="Genomic_DNA"/>
</dbReference>
<dbReference type="AlphaFoldDB" id="A0AAF0TCS1"/>
<organism evidence="1 2">
    <name type="scientific">Solanum verrucosum</name>
    <dbReference type="NCBI Taxonomy" id="315347"/>
    <lineage>
        <taxon>Eukaryota</taxon>
        <taxon>Viridiplantae</taxon>
        <taxon>Streptophyta</taxon>
        <taxon>Embryophyta</taxon>
        <taxon>Tracheophyta</taxon>
        <taxon>Spermatophyta</taxon>
        <taxon>Magnoliopsida</taxon>
        <taxon>eudicotyledons</taxon>
        <taxon>Gunneridae</taxon>
        <taxon>Pentapetalae</taxon>
        <taxon>asterids</taxon>
        <taxon>lamiids</taxon>
        <taxon>Solanales</taxon>
        <taxon>Solanaceae</taxon>
        <taxon>Solanoideae</taxon>
        <taxon>Solaneae</taxon>
        <taxon>Solanum</taxon>
    </lineage>
</organism>
<proteinExistence type="predicted"/>
<protein>
    <submittedName>
        <fullName evidence="1">Uncharacterized protein</fullName>
    </submittedName>
</protein>